<dbReference type="OrthoDB" id="3565477at2759"/>
<dbReference type="EMBL" id="MU251542">
    <property type="protein sequence ID" value="KAG9232564.1"/>
    <property type="molecule type" value="Genomic_DNA"/>
</dbReference>
<sequence length="177" mass="17451">MQFTIASAAFMATAVMAGAHVEQSTVYATTAVTITSCAPYVTDCPAQSTVTSLTSYPVVPSAAPVNYSNSTITTKPSENSGASATIPPAAPSISVLTIESCVPTVIYSTITVQPSAPPATYVPGVPAPSATGVIPILNNVTSPSASQTPSVFTGSAAGLQASAAFAVVAGLVAVVLA</sequence>
<feature type="chain" id="PRO_5040206569" description="GPI anchored serine-rich protein" evidence="1">
    <location>
        <begin position="20"/>
        <end position="177"/>
    </location>
</feature>
<evidence type="ECO:0000313" key="3">
    <source>
        <dbReference type="Proteomes" id="UP000824998"/>
    </source>
</evidence>
<keyword evidence="3" id="KW-1185">Reference proteome</keyword>
<dbReference type="AlphaFoldDB" id="A0A9P7YF36"/>
<reference evidence="2" key="1">
    <citation type="journal article" date="2021" name="IMA Fungus">
        <title>Genomic characterization of three marine fungi, including Emericellopsis atlantica sp. nov. with signatures of a generalist lifestyle and marine biomass degradation.</title>
        <authorList>
            <person name="Hagestad O.C."/>
            <person name="Hou L."/>
            <person name="Andersen J.H."/>
            <person name="Hansen E.H."/>
            <person name="Altermark B."/>
            <person name="Li C."/>
            <person name="Kuhnert E."/>
            <person name="Cox R.J."/>
            <person name="Crous P.W."/>
            <person name="Spatafora J.W."/>
            <person name="Lail K."/>
            <person name="Amirebrahimi M."/>
            <person name="Lipzen A."/>
            <person name="Pangilinan J."/>
            <person name="Andreopoulos W."/>
            <person name="Hayes R.D."/>
            <person name="Ng V."/>
            <person name="Grigoriev I.V."/>
            <person name="Jackson S.A."/>
            <person name="Sutton T.D.S."/>
            <person name="Dobson A.D.W."/>
            <person name="Rama T."/>
        </authorList>
    </citation>
    <scope>NUCLEOTIDE SEQUENCE</scope>
    <source>
        <strain evidence="2">TRa018bII</strain>
    </source>
</reference>
<organism evidence="2 3">
    <name type="scientific">Amylocarpus encephaloides</name>
    <dbReference type="NCBI Taxonomy" id="45428"/>
    <lineage>
        <taxon>Eukaryota</taxon>
        <taxon>Fungi</taxon>
        <taxon>Dikarya</taxon>
        <taxon>Ascomycota</taxon>
        <taxon>Pezizomycotina</taxon>
        <taxon>Leotiomycetes</taxon>
        <taxon>Helotiales</taxon>
        <taxon>Helotiales incertae sedis</taxon>
        <taxon>Amylocarpus</taxon>
    </lineage>
</organism>
<name>A0A9P7YF36_9HELO</name>
<comment type="caution">
    <text evidence="2">The sequence shown here is derived from an EMBL/GenBank/DDBJ whole genome shotgun (WGS) entry which is preliminary data.</text>
</comment>
<feature type="signal peptide" evidence="1">
    <location>
        <begin position="1"/>
        <end position="19"/>
    </location>
</feature>
<evidence type="ECO:0008006" key="4">
    <source>
        <dbReference type="Google" id="ProtNLM"/>
    </source>
</evidence>
<protein>
    <recommendedName>
        <fullName evidence="4">GPI anchored serine-rich protein</fullName>
    </recommendedName>
</protein>
<accession>A0A9P7YF36</accession>
<dbReference type="Proteomes" id="UP000824998">
    <property type="component" value="Unassembled WGS sequence"/>
</dbReference>
<proteinExistence type="predicted"/>
<evidence type="ECO:0000256" key="1">
    <source>
        <dbReference type="SAM" id="SignalP"/>
    </source>
</evidence>
<gene>
    <name evidence="2" type="ORF">BJ875DRAFT_74542</name>
</gene>
<evidence type="ECO:0000313" key="2">
    <source>
        <dbReference type="EMBL" id="KAG9232564.1"/>
    </source>
</evidence>
<keyword evidence="1" id="KW-0732">Signal</keyword>